<dbReference type="STRING" id="75379.Tint_1913"/>
<reference evidence="2" key="1">
    <citation type="submission" date="2010-04" db="EMBL/GenBank/DDBJ databases">
        <title>Complete sequence of Thiomonas intermedia K12.</title>
        <authorList>
            <consortium name="US DOE Joint Genome Institute"/>
            <person name="Lucas S."/>
            <person name="Copeland A."/>
            <person name="Lapidus A."/>
            <person name="Cheng J.-F."/>
            <person name="Bruce D."/>
            <person name="Goodwin L."/>
            <person name="Pitluck S."/>
            <person name="Davenport K."/>
            <person name="Detter J.C."/>
            <person name="Han C."/>
            <person name="Tapia R."/>
            <person name="Land M."/>
            <person name="Hauser L."/>
            <person name="Kyrpides N."/>
            <person name="Ovchinnikova G."/>
            <person name="Kerfeld C.A."/>
            <person name="Cannon G.C."/>
            <person name="Heinhorst S."/>
            <person name="Woyke T."/>
        </authorList>
    </citation>
    <scope>NUCLEOTIDE SEQUENCE [LARGE SCALE GENOMIC DNA]</scope>
    <source>
        <strain evidence="2">K12</strain>
    </source>
</reference>
<dbReference type="EMBL" id="CP002021">
    <property type="protein sequence ID" value="ADG31277.1"/>
    <property type="molecule type" value="Genomic_DNA"/>
</dbReference>
<feature type="signal peptide" evidence="1">
    <location>
        <begin position="1"/>
        <end position="37"/>
    </location>
</feature>
<gene>
    <name evidence="2" type="ordered locus">Tint_1913</name>
</gene>
<organism evidence="2">
    <name type="scientific">Thiomonas intermedia (strain K12)</name>
    <name type="common">Thiobacillus intermedius</name>
    <dbReference type="NCBI Taxonomy" id="75379"/>
    <lineage>
        <taxon>Bacteria</taxon>
        <taxon>Pseudomonadati</taxon>
        <taxon>Pseudomonadota</taxon>
        <taxon>Betaproteobacteria</taxon>
        <taxon>Burkholderiales</taxon>
        <taxon>Thiomonas</taxon>
    </lineage>
</organism>
<dbReference type="BioCyc" id="TINT75379:TINT_RS16675-MONOMER"/>
<name>D5X2D1_THIK1</name>
<feature type="chain" id="PRO_5003079789" description="DUF2844 domain-containing protein" evidence="1">
    <location>
        <begin position="38"/>
        <end position="150"/>
    </location>
</feature>
<protein>
    <recommendedName>
        <fullName evidence="3">DUF2844 domain-containing protein</fullName>
    </recommendedName>
</protein>
<evidence type="ECO:0000256" key="1">
    <source>
        <dbReference type="SAM" id="SignalP"/>
    </source>
</evidence>
<dbReference type="KEGG" id="tin:Tint_1913"/>
<accession>D5X2D1</accession>
<dbReference type="HOGENOM" id="CLU_126613_1_0_4"/>
<evidence type="ECO:0008006" key="3">
    <source>
        <dbReference type="Google" id="ProtNLM"/>
    </source>
</evidence>
<dbReference type="AlphaFoldDB" id="D5X2D1"/>
<dbReference type="eggNOG" id="ENOG50330EW">
    <property type="taxonomic scope" value="Bacteria"/>
</dbReference>
<sequence>MPQESQGVGMNRNNFLQKLVVAICGTGFLMVSGCAQAQLGEKLPLGTVGAYSQSTVPWSVINKVDGQGIAIQEYINTGGVVFAVAWNGPAKPDLKTLLGAYFKDFPVTIGARVQAGGSGDLVIYSAGSMPYFKGYAFLKSLAPAGFKFPQ</sequence>
<keyword evidence="1" id="KW-0732">Signal</keyword>
<dbReference type="InterPro" id="IPR021267">
    <property type="entry name" value="DUF2844"/>
</dbReference>
<proteinExistence type="predicted"/>
<evidence type="ECO:0000313" key="2">
    <source>
        <dbReference type="EMBL" id="ADG31277.1"/>
    </source>
</evidence>
<dbReference type="Pfam" id="PF11005">
    <property type="entry name" value="DUF2844"/>
    <property type="match status" value="1"/>
</dbReference>